<name>A0ACB8SDB2_9AGAM</name>
<evidence type="ECO:0000313" key="2">
    <source>
        <dbReference type="Proteomes" id="UP000814033"/>
    </source>
</evidence>
<sequence>MAHPLYKAVPLPHDIDYSKQGVEVPGTKRPGQTGHYQNAAFGYTGLKSPGAFQTLPEVFETGLALSRDLTLLGHRPIVSKNPVQFADHYVWQTYAQVDVRRRNLGSAIHSLFEDGTLAGGELPTVGIWSQNRPEWQIVEWALNAYGKVSVSLYETLGQESVEYIINHAQLTSIFTTSNHLAELIKLAPKVPQLKLIVTLDEITPEAKQIASLWASTVGISLRELKELEEYGAARLIATLPVKPDQVASICYTSGTTSVPKGVILTQGLLAAATYSNLYGYSIAPTERGVILGYLPLAHIYERLNELAVVSLGGAIGYFSGDPLRLLEDALTLKPNFFPSVPRVLNRIYQAAMLAGGAPGLKGAIFRRALEAKLQKLHTTGEVTHALWDRIIQAVLGGNIKLMVCGSAPISAEVVDFLKIAFACDVIEGKHTPYGMTENGACCTKCLSGDPSAAGTVGPPQPGTEIKLVDVPSMKYLAEDKPYPRGEICCRGDVVFSGYYKDPKNTAEAIDEEGWVHTGDVGEIDNAGRLRIIDRVKNIMKLAQGEYVALEKVENTYATHPLVAQIFVHGDSLKSYVIGVVVPDPAQLAAFAGKVLGRTVSADDTQTLKQIVSEPKLVNAVLAALTKEGEKHLKGFELLKRIHVSLDPFSVDDNTMTPTFKLRRKDAYNKYKTELDAMYALPDPVSSHKAQKL</sequence>
<organism evidence="1 2">
    <name type="scientific">Auriscalpium vulgare</name>
    <dbReference type="NCBI Taxonomy" id="40419"/>
    <lineage>
        <taxon>Eukaryota</taxon>
        <taxon>Fungi</taxon>
        <taxon>Dikarya</taxon>
        <taxon>Basidiomycota</taxon>
        <taxon>Agaricomycotina</taxon>
        <taxon>Agaricomycetes</taxon>
        <taxon>Russulales</taxon>
        <taxon>Auriscalpiaceae</taxon>
        <taxon>Auriscalpium</taxon>
    </lineage>
</organism>
<gene>
    <name evidence="1" type="ORF">FA95DRAFT_1480408</name>
</gene>
<reference evidence="1" key="2">
    <citation type="journal article" date="2022" name="New Phytol.">
        <title>Evolutionary transition to the ectomycorrhizal habit in the genomes of a hyperdiverse lineage of mushroom-forming fungi.</title>
        <authorList>
            <person name="Looney B."/>
            <person name="Miyauchi S."/>
            <person name="Morin E."/>
            <person name="Drula E."/>
            <person name="Courty P.E."/>
            <person name="Kohler A."/>
            <person name="Kuo A."/>
            <person name="LaButti K."/>
            <person name="Pangilinan J."/>
            <person name="Lipzen A."/>
            <person name="Riley R."/>
            <person name="Andreopoulos W."/>
            <person name="He G."/>
            <person name="Johnson J."/>
            <person name="Nolan M."/>
            <person name="Tritt A."/>
            <person name="Barry K.W."/>
            <person name="Grigoriev I.V."/>
            <person name="Nagy L.G."/>
            <person name="Hibbett D."/>
            <person name="Henrissat B."/>
            <person name="Matheny P.B."/>
            <person name="Labbe J."/>
            <person name="Martin F.M."/>
        </authorList>
    </citation>
    <scope>NUCLEOTIDE SEQUENCE</scope>
    <source>
        <strain evidence="1">FP105234-sp</strain>
    </source>
</reference>
<dbReference type="Proteomes" id="UP000814033">
    <property type="component" value="Unassembled WGS sequence"/>
</dbReference>
<reference evidence="1" key="1">
    <citation type="submission" date="2021-02" db="EMBL/GenBank/DDBJ databases">
        <authorList>
            <consortium name="DOE Joint Genome Institute"/>
            <person name="Ahrendt S."/>
            <person name="Looney B.P."/>
            <person name="Miyauchi S."/>
            <person name="Morin E."/>
            <person name="Drula E."/>
            <person name="Courty P.E."/>
            <person name="Chicoki N."/>
            <person name="Fauchery L."/>
            <person name="Kohler A."/>
            <person name="Kuo A."/>
            <person name="Labutti K."/>
            <person name="Pangilinan J."/>
            <person name="Lipzen A."/>
            <person name="Riley R."/>
            <person name="Andreopoulos W."/>
            <person name="He G."/>
            <person name="Johnson J."/>
            <person name="Barry K.W."/>
            <person name="Grigoriev I.V."/>
            <person name="Nagy L."/>
            <person name="Hibbett D."/>
            <person name="Henrissat B."/>
            <person name="Matheny P.B."/>
            <person name="Labbe J."/>
            <person name="Martin F."/>
        </authorList>
    </citation>
    <scope>NUCLEOTIDE SEQUENCE</scope>
    <source>
        <strain evidence="1">FP105234-sp</strain>
    </source>
</reference>
<dbReference type="EMBL" id="MU275838">
    <property type="protein sequence ID" value="KAI0053843.1"/>
    <property type="molecule type" value="Genomic_DNA"/>
</dbReference>
<accession>A0ACB8SDB2</accession>
<protein>
    <submittedName>
        <fullName evidence="1">Acetyl-CoA synthetase-like protein</fullName>
    </submittedName>
</protein>
<comment type="caution">
    <text evidence="1">The sequence shown here is derived from an EMBL/GenBank/DDBJ whole genome shotgun (WGS) entry which is preliminary data.</text>
</comment>
<keyword evidence="2" id="KW-1185">Reference proteome</keyword>
<proteinExistence type="predicted"/>
<evidence type="ECO:0000313" key="1">
    <source>
        <dbReference type="EMBL" id="KAI0053843.1"/>
    </source>
</evidence>